<dbReference type="EC" id="2.7.8.-" evidence="9"/>
<proteinExistence type="inferred from homology"/>
<organism evidence="9 10">
    <name type="scientific">Asprobacillus argus</name>
    <dbReference type="NCBI Taxonomy" id="3076534"/>
    <lineage>
        <taxon>Bacteria</taxon>
        <taxon>Pseudomonadati</taxon>
        <taxon>Bacteroidota</taxon>
        <taxon>Flavobacteriia</taxon>
        <taxon>Flavobacteriales</taxon>
        <taxon>Flavobacteriaceae</taxon>
        <taxon>Asprobacillus</taxon>
    </lineage>
</organism>
<name>A0ABU3LDX8_9FLAO</name>
<evidence type="ECO:0000256" key="2">
    <source>
        <dbReference type="ARBA" id="ARBA00006464"/>
    </source>
</evidence>
<keyword evidence="5 7" id="KW-1133">Transmembrane helix</keyword>
<dbReference type="RefSeq" id="WP_349241173.1">
    <property type="nucleotide sequence ID" value="NZ_JAVTTO010000002.1"/>
</dbReference>
<feature type="domain" description="Bacterial sugar transferase" evidence="8">
    <location>
        <begin position="274"/>
        <end position="455"/>
    </location>
</feature>
<feature type="transmembrane region" description="Helical" evidence="7">
    <location>
        <begin position="48"/>
        <end position="71"/>
    </location>
</feature>
<sequence length="460" mass="54149">MGDKSIHFAISERKVLLRLFDVVFSVLSLGLTSYFFSFDYFNYQNPNIIIWLMTFTFYFILFGEVFQLYNLQVSSNRFSVTKSLFLTTIVTTLFYFLTPYISPSLPENRIQIVYFFLAITVPVLLWRFLYMTLLYTPKYFKNILLISHSSKIENIVDLIDSNGHYNISAYLSDKEIETLSNLHCVSEAEIYDVVISKKITEIIISPIGFTKEEIVNINKKMVLLFEEGVTIKSYESFYEEITDRIPKEYLNFDFYNNINLIRNNDNKFYVLFHRLLDMIVSFIGIVILIVLLPLIFLVNLFFNKGPLFYIQERVGEKGKTFKIYKLRTMIVNAESNGAVWAIKNDKRITPFGKLLRNTRLDESPQFFNILKGDMSIIGPRPERPEFVRKLEEEIPYYGLRHVIKPGITGWAQVKYPYAGSVEEQEKKLRYDLYYIKEQSLFIDFKILIKTITTVLFFRGQ</sequence>
<dbReference type="Pfam" id="PF02397">
    <property type="entry name" value="Bac_transf"/>
    <property type="match status" value="1"/>
</dbReference>
<dbReference type="PANTHER" id="PTHR30576:SF0">
    <property type="entry name" value="UNDECAPRENYL-PHOSPHATE N-ACETYLGALACTOSAMINYL 1-PHOSPHATE TRANSFERASE-RELATED"/>
    <property type="match status" value="1"/>
</dbReference>
<feature type="transmembrane region" description="Helical" evidence="7">
    <location>
        <begin position="113"/>
        <end position="135"/>
    </location>
</feature>
<accession>A0ABU3LDX8</accession>
<protein>
    <submittedName>
        <fullName evidence="9">Sugar transferase</fullName>
        <ecNumber evidence="9">2.7.8.-</ecNumber>
    </submittedName>
</protein>
<evidence type="ECO:0000256" key="5">
    <source>
        <dbReference type="ARBA" id="ARBA00022989"/>
    </source>
</evidence>
<evidence type="ECO:0000313" key="10">
    <source>
        <dbReference type="Proteomes" id="UP001257277"/>
    </source>
</evidence>
<reference evidence="9 10" key="1">
    <citation type="submission" date="2023-09" db="EMBL/GenBank/DDBJ databases">
        <title>Novel taxa isolated from Blanes Bay.</title>
        <authorList>
            <person name="Rey-Velasco X."/>
            <person name="Lucena T."/>
        </authorList>
    </citation>
    <scope>NUCLEOTIDE SEQUENCE [LARGE SCALE GENOMIC DNA]</scope>
    <source>
        <strain evidence="9 10">S356</strain>
    </source>
</reference>
<feature type="transmembrane region" description="Helical" evidence="7">
    <location>
        <begin position="83"/>
        <end position="101"/>
    </location>
</feature>
<comment type="similarity">
    <text evidence="2">Belongs to the bacterial sugar transferase family.</text>
</comment>
<dbReference type="NCBIfam" id="TIGR03025">
    <property type="entry name" value="EPS_sugtrans"/>
    <property type="match status" value="1"/>
</dbReference>
<evidence type="ECO:0000256" key="6">
    <source>
        <dbReference type="ARBA" id="ARBA00023136"/>
    </source>
</evidence>
<dbReference type="InterPro" id="IPR017475">
    <property type="entry name" value="EPS_sugar_tfrase"/>
</dbReference>
<evidence type="ECO:0000259" key="8">
    <source>
        <dbReference type="Pfam" id="PF02397"/>
    </source>
</evidence>
<feature type="transmembrane region" description="Helical" evidence="7">
    <location>
        <begin position="15"/>
        <end position="36"/>
    </location>
</feature>
<keyword evidence="3 9" id="KW-0808">Transferase</keyword>
<feature type="transmembrane region" description="Helical" evidence="7">
    <location>
        <begin position="275"/>
        <end position="302"/>
    </location>
</feature>
<dbReference type="Proteomes" id="UP001257277">
    <property type="component" value="Unassembled WGS sequence"/>
</dbReference>
<evidence type="ECO:0000256" key="1">
    <source>
        <dbReference type="ARBA" id="ARBA00004141"/>
    </source>
</evidence>
<gene>
    <name evidence="9" type="ORF">RQM59_05975</name>
</gene>
<evidence type="ECO:0000256" key="4">
    <source>
        <dbReference type="ARBA" id="ARBA00022692"/>
    </source>
</evidence>
<evidence type="ECO:0000256" key="3">
    <source>
        <dbReference type="ARBA" id="ARBA00022679"/>
    </source>
</evidence>
<keyword evidence="10" id="KW-1185">Reference proteome</keyword>
<dbReference type="GO" id="GO:0016740">
    <property type="term" value="F:transferase activity"/>
    <property type="evidence" value="ECO:0007669"/>
    <property type="project" value="UniProtKB-KW"/>
</dbReference>
<keyword evidence="4 7" id="KW-0812">Transmembrane</keyword>
<keyword evidence="6 7" id="KW-0472">Membrane</keyword>
<comment type="subcellular location">
    <subcellularLocation>
        <location evidence="1">Membrane</location>
        <topology evidence="1">Multi-pass membrane protein</topology>
    </subcellularLocation>
</comment>
<evidence type="ECO:0000313" key="9">
    <source>
        <dbReference type="EMBL" id="MDT7831919.1"/>
    </source>
</evidence>
<comment type="caution">
    <text evidence="9">The sequence shown here is derived from an EMBL/GenBank/DDBJ whole genome shotgun (WGS) entry which is preliminary data.</text>
</comment>
<dbReference type="EMBL" id="JAVTTO010000002">
    <property type="protein sequence ID" value="MDT7831919.1"/>
    <property type="molecule type" value="Genomic_DNA"/>
</dbReference>
<dbReference type="PANTHER" id="PTHR30576">
    <property type="entry name" value="COLANIC BIOSYNTHESIS UDP-GLUCOSE LIPID CARRIER TRANSFERASE"/>
    <property type="match status" value="1"/>
</dbReference>
<dbReference type="InterPro" id="IPR003362">
    <property type="entry name" value="Bact_transf"/>
</dbReference>
<evidence type="ECO:0000256" key="7">
    <source>
        <dbReference type="SAM" id="Phobius"/>
    </source>
</evidence>